<evidence type="ECO:0000313" key="3">
    <source>
        <dbReference type="Proteomes" id="UP000654471"/>
    </source>
</evidence>
<dbReference type="EMBL" id="BMRP01000002">
    <property type="protein sequence ID" value="GGU47424.1"/>
    <property type="molecule type" value="Genomic_DNA"/>
</dbReference>
<reference evidence="3" key="1">
    <citation type="journal article" date="2019" name="Int. J. Syst. Evol. Microbiol.">
        <title>The Global Catalogue of Microorganisms (GCM) 10K type strain sequencing project: providing services to taxonomists for standard genome sequencing and annotation.</title>
        <authorList>
            <consortium name="The Broad Institute Genomics Platform"/>
            <consortium name="The Broad Institute Genome Sequencing Center for Infectious Disease"/>
            <person name="Wu L."/>
            <person name="Ma J."/>
        </authorList>
    </citation>
    <scope>NUCLEOTIDE SEQUENCE [LARGE SCALE GENOMIC DNA]</scope>
    <source>
        <strain evidence="3">JCM 3399</strain>
    </source>
</reference>
<sequence length="86" mass="9489">MSTQETVGPLSTVTETLSEIGFDEAELVEATADWRLRAELGLSSVETTELQLALKQRFGVTVDLWDQDDYTLGRLAELIAEQRSGS</sequence>
<protein>
    <recommendedName>
        <fullName evidence="1">Carrier domain-containing protein</fullName>
    </recommendedName>
</protein>
<name>A0ABQ2UPC2_9ACTN</name>
<gene>
    <name evidence="2" type="ORF">GCM10010211_09150</name>
</gene>
<comment type="caution">
    <text evidence="2">The sequence shown here is derived from an EMBL/GenBank/DDBJ whole genome shotgun (WGS) entry which is preliminary data.</text>
</comment>
<evidence type="ECO:0000259" key="1">
    <source>
        <dbReference type="Pfam" id="PF00550"/>
    </source>
</evidence>
<evidence type="ECO:0000313" key="2">
    <source>
        <dbReference type="EMBL" id="GGU47424.1"/>
    </source>
</evidence>
<dbReference type="SUPFAM" id="SSF47336">
    <property type="entry name" value="ACP-like"/>
    <property type="match status" value="1"/>
</dbReference>
<dbReference type="Pfam" id="PF00550">
    <property type="entry name" value="PP-binding"/>
    <property type="match status" value="1"/>
</dbReference>
<organism evidence="2 3">
    <name type="scientific">Streptomyces albospinus</name>
    <dbReference type="NCBI Taxonomy" id="285515"/>
    <lineage>
        <taxon>Bacteria</taxon>
        <taxon>Bacillati</taxon>
        <taxon>Actinomycetota</taxon>
        <taxon>Actinomycetes</taxon>
        <taxon>Kitasatosporales</taxon>
        <taxon>Streptomycetaceae</taxon>
        <taxon>Streptomyces</taxon>
    </lineage>
</organism>
<dbReference type="Proteomes" id="UP000654471">
    <property type="component" value="Unassembled WGS sequence"/>
</dbReference>
<feature type="domain" description="Carrier" evidence="1">
    <location>
        <begin position="21"/>
        <end position="79"/>
    </location>
</feature>
<proteinExistence type="predicted"/>
<dbReference type="InterPro" id="IPR036736">
    <property type="entry name" value="ACP-like_sf"/>
</dbReference>
<dbReference type="InterPro" id="IPR009081">
    <property type="entry name" value="PP-bd_ACP"/>
</dbReference>
<keyword evidence="3" id="KW-1185">Reference proteome</keyword>
<accession>A0ABQ2UPC2</accession>
<dbReference type="Gene3D" id="1.10.1200.10">
    <property type="entry name" value="ACP-like"/>
    <property type="match status" value="1"/>
</dbReference>